<dbReference type="OMA" id="TWFPYVR"/>
<keyword evidence="3" id="KW-0833">Ubl conjugation pathway</keyword>
<evidence type="ECO:0000259" key="4">
    <source>
        <dbReference type="Pfam" id="PF25553"/>
    </source>
</evidence>
<dbReference type="GO" id="GO:0016567">
    <property type="term" value="P:protein ubiquitination"/>
    <property type="evidence" value="ECO:0007669"/>
    <property type="project" value="UniProtKB-UniPathway"/>
</dbReference>
<feature type="domain" description="At3g05675-like ankyrin-like" evidence="4">
    <location>
        <begin position="56"/>
        <end position="260"/>
    </location>
</feature>
<proteinExistence type="predicted"/>
<accession>A0A5K1AT00</accession>
<organism evidence="5">
    <name type="scientific">Nymphaea colorata</name>
    <name type="common">pocket water lily</name>
    <dbReference type="NCBI Taxonomy" id="210225"/>
    <lineage>
        <taxon>Eukaryota</taxon>
        <taxon>Viridiplantae</taxon>
        <taxon>Streptophyta</taxon>
        <taxon>Embryophyta</taxon>
        <taxon>Tracheophyta</taxon>
        <taxon>Spermatophyta</taxon>
        <taxon>Magnoliopsida</taxon>
        <taxon>Nymphaeales</taxon>
        <taxon>Nymphaeaceae</taxon>
        <taxon>Nymphaea</taxon>
    </lineage>
</organism>
<comment type="function">
    <text evidence="1">May act as a substrate-specific adapter of an E3 ubiquitin-protein ligase complex (CUL3-RBX1-BTB) which mediates the ubiquitination and subsequent proteasomal degradation of target proteins.</text>
</comment>
<name>A0A5K1AT00_9MAGN</name>
<dbReference type="OrthoDB" id="1878759at2759"/>
<sequence>MSHSADADSVKSVFLSAVQFATSTHSFPPFIDDLKLSAQEQVEYMLVEDQHAPLFINDDHVKSELRTCLSKMFSLFEVQACSLLLQSDDSLEAAAKMALSSLSDIEWICKILPKMDLMKDFVVSWLCISEKILAILREENIDTFLWAFKLKLLEVLGKVLEAIGYGNVVLPTAARVCMLKLWLPYIRKWKLLLDLHDSSDQLCMYKIDSDLCHNIEAAIVSLVLALPSNDQAEIFSDWLTAEKVTYPDLSEAFELWCFRSKAAKRRCMAGENGVGAAPL</sequence>
<dbReference type="Gramene" id="NC2G0035140.1">
    <property type="protein sequence ID" value="NC2G0035140.1:cds"/>
    <property type="gene ID" value="NC2G0035140"/>
</dbReference>
<dbReference type="Pfam" id="PF25553">
    <property type="entry name" value="BTB-POZ_ANK-like"/>
    <property type="match status" value="1"/>
</dbReference>
<protein>
    <recommendedName>
        <fullName evidence="4">At3g05675-like ankyrin-like domain-containing protein</fullName>
    </recommendedName>
</protein>
<dbReference type="PANTHER" id="PTHR31060">
    <property type="entry name" value="OSJNBA0011J08.25 PROTEIN-RELATED"/>
    <property type="match status" value="1"/>
</dbReference>
<dbReference type="InterPro" id="IPR058039">
    <property type="entry name" value="At3g05675-like_ankyrin"/>
</dbReference>
<dbReference type="AlphaFoldDB" id="A0A5K1AT00"/>
<dbReference type="EMBL" id="LR721780">
    <property type="protein sequence ID" value="VVW05397.1"/>
    <property type="molecule type" value="Genomic_DNA"/>
</dbReference>
<dbReference type="PANTHER" id="PTHR31060:SF7">
    <property type="entry name" value="OS06G0129200 PROTEIN"/>
    <property type="match status" value="1"/>
</dbReference>
<gene>
    <name evidence="5" type="ORF">NYM_LOCUS12496</name>
</gene>
<evidence type="ECO:0000256" key="1">
    <source>
        <dbReference type="ARBA" id="ARBA00002668"/>
    </source>
</evidence>
<evidence type="ECO:0000256" key="2">
    <source>
        <dbReference type="ARBA" id="ARBA00004906"/>
    </source>
</evidence>
<evidence type="ECO:0000313" key="5">
    <source>
        <dbReference type="EMBL" id="VVW05397.1"/>
    </source>
</evidence>
<dbReference type="InterPro" id="IPR038920">
    <property type="entry name" value="At3g05675-like"/>
</dbReference>
<reference evidence="5" key="1">
    <citation type="submission" date="2019-09" db="EMBL/GenBank/DDBJ databases">
        <authorList>
            <person name="Zhang L."/>
        </authorList>
    </citation>
    <scope>NUCLEOTIDE SEQUENCE</scope>
</reference>
<comment type="pathway">
    <text evidence="2">Protein modification; protein ubiquitination.</text>
</comment>
<evidence type="ECO:0000256" key="3">
    <source>
        <dbReference type="ARBA" id="ARBA00022786"/>
    </source>
</evidence>
<dbReference type="UniPathway" id="UPA00143"/>